<organism evidence="9 10">
    <name type="scientific">Sulfuricaulis limicola</name>
    <dbReference type="NCBI Taxonomy" id="1620215"/>
    <lineage>
        <taxon>Bacteria</taxon>
        <taxon>Pseudomonadati</taxon>
        <taxon>Pseudomonadota</taxon>
        <taxon>Gammaproteobacteria</taxon>
        <taxon>Acidiferrobacterales</taxon>
        <taxon>Acidiferrobacteraceae</taxon>
        <taxon>Sulfuricaulis</taxon>
    </lineage>
</organism>
<evidence type="ECO:0000256" key="1">
    <source>
        <dbReference type="ARBA" id="ARBA00017146"/>
    </source>
</evidence>
<dbReference type="InterPro" id="IPR000551">
    <property type="entry name" value="MerR-type_HTH_dom"/>
</dbReference>
<proteinExistence type="predicted"/>
<dbReference type="KEGG" id="slim:SCL_0956"/>
<dbReference type="PANTHER" id="PTHR30204">
    <property type="entry name" value="REDOX-CYCLING DRUG-SENSING TRANSCRIPTIONAL ACTIVATOR SOXR"/>
    <property type="match status" value="1"/>
</dbReference>
<dbReference type="PRINTS" id="PR00040">
    <property type="entry name" value="HTHMERR"/>
</dbReference>
<dbReference type="InterPro" id="IPR009061">
    <property type="entry name" value="DNA-bd_dom_put_sf"/>
</dbReference>
<evidence type="ECO:0000259" key="8">
    <source>
        <dbReference type="PROSITE" id="PS50937"/>
    </source>
</evidence>
<feature type="domain" description="HTH merR-type" evidence="8">
    <location>
        <begin position="1"/>
        <end position="69"/>
    </location>
</feature>
<dbReference type="GO" id="GO:0003677">
    <property type="term" value="F:DNA binding"/>
    <property type="evidence" value="ECO:0007669"/>
    <property type="project" value="UniProtKB-KW"/>
</dbReference>
<dbReference type="PANTHER" id="PTHR30204:SF94">
    <property type="entry name" value="HEAVY METAL-DEPENDENT TRANSCRIPTIONAL REGULATOR HI_0293-RELATED"/>
    <property type="match status" value="1"/>
</dbReference>
<dbReference type="PROSITE" id="PS00552">
    <property type="entry name" value="HTH_MERR_1"/>
    <property type="match status" value="1"/>
</dbReference>
<comment type="function">
    <text evidence="7">Mediates the mercuric-dependent induction of mercury resistance operon. In the absence of mercury MerR represses transcription by binding tightly to the mer operator region; when mercury is present the dimeric complex binds a single ion and becomes a potent transcriptional activator, while remaining bound to the mer site.</text>
</comment>
<accession>A0A1B4XEP6</accession>
<evidence type="ECO:0000256" key="7">
    <source>
        <dbReference type="ARBA" id="ARBA00024874"/>
    </source>
</evidence>
<reference evidence="9 10" key="1">
    <citation type="submission" date="2015-05" db="EMBL/GenBank/DDBJ databases">
        <title>Complete genome sequence of a sulfur-oxidizing gammaproteobacterium strain HA5.</title>
        <authorList>
            <person name="Miura A."/>
            <person name="Kojima H."/>
            <person name="Fukui M."/>
        </authorList>
    </citation>
    <scope>NUCLEOTIDE SEQUENCE [LARGE SCALE GENOMIC DNA]</scope>
    <source>
        <strain evidence="9 10">HA5</strain>
    </source>
</reference>
<dbReference type="AlphaFoldDB" id="A0A1B4XEP6"/>
<evidence type="ECO:0000256" key="4">
    <source>
        <dbReference type="ARBA" id="ARBA00023015"/>
    </source>
</evidence>
<evidence type="ECO:0000313" key="9">
    <source>
        <dbReference type="EMBL" id="BAV33272.1"/>
    </source>
</evidence>
<evidence type="ECO:0000256" key="3">
    <source>
        <dbReference type="ARBA" id="ARBA00022914"/>
    </source>
</evidence>
<dbReference type="InParanoid" id="A0A1B4XEP6"/>
<dbReference type="InterPro" id="IPR047057">
    <property type="entry name" value="MerR_fam"/>
</dbReference>
<dbReference type="GO" id="GO:0003700">
    <property type="term" value="F:DNA-binding transcription factor activity"/>
    <property type="evidence" value="ECO:0007669"/>
    <property type="project" value="InterPro"/>
</dbReference>
<dbReference type="EMBL" id="AP014879">
    <property type="protein sequence ID" value="BAV33272.1"/>
    <property type="molecule type" value="Genomic_DNA"/>
</dbReference>
<dbReference type="SUPFAM" id="SSF46955">
    <property type="entry name" value="Putative DNA-binding domain"/>
    <property type="match status" value="1"/>
</dbReference>
<evidence type="ECO:0000313" key="10">
    <source>
        <dbReference type="Proteomes" id="UP000243180"/>
    </source>
</evidence>
<dbReference type="Pfam" id="PF13411">
    <property type="entry name" value="MerR_1"/>
    <property type="match status" value="1"/>
</dbReference>
<protein>
    <recommendedName>
        <fullName evidence="1">Mercuric resistance operon regulatory protein</fullName>
    </recommendedName>
</protein>
<keyword evidence="2" id="KW-0475">Mercuric resistance</keyword>
<dbReference type="CDD" id="cd04783">
    <property type="entry name" value="HTH_MerR1"/>
    <property type="match status" value="1"/>
</dbReference>
<evidence type="ECO:0000256" key="6">
    <source>
        <dbReference type="ARBA" id="ARBA00023163"/>
    </source>
</evidence>
<dbReference type="RefSeq" id="WP_231969833.1">
    <property type="nucleotide sequence ID" value="NZ_AP014879.1"/>
</dbReference>
<dbReference type="Proteomes" id="UP000243180">
    <property type="component" value="Chromosome"/>
</dbReference>
<dbReference type="SMART" id="SM00422">
    <property type="entry name" value="HTH_MERR"/>
    <property type="match status" value="1"/>
</dbReference>
<gene>
    <name evidence="9" type="ORF">SCL_0956</name>
</gene>
<dbReference type="InterPro" id="IPR011794">
    <property type="entry name" value="MerR"/>
</dbReference>
<sequence length="129" mass="14686">MTIGRLAQAAGVNIETIRYYQRRGLLVTPRRPLGGVRRYSPETLARLRFVRRAQELGFMLREIAELLKLGDSSCKETRAIAEHRLTDIEARIRDLQSMRATLGKLIRTCRAGNQPPCPIIASLERNTKK</sequence>
<dbReference type="Gene3D" id="1.10.1660.10">
    <property type="match status" value="1"/>
</dbReference>
<keyword evidence="6" id="KW-0804">Transcription</keyword>
<dbReference type="GO" id="GO:0045340">
    <property type="term" value="F:mercury ion binding"/>
    <property type="evidence" value="ECO:0007669"/>
    <property type="project" value="InterPro"/>
</dbReference>
<keyword evidence="10" id="KW-1185">Reference proteome</keyword>
<dbReference type="GO" id="GO:0046689">
    <property type="term" value="P:response to mercury ion"/>
    <property type="evidence" value="ECO:0007669"/>
    <property type="project" value="UniProtKB-KW"/>
</dbReference>
<keyword evidence="5" id="KW-0238">DNA-binding</keyword>
<keyword evidence="4" id="KW-0805">Transcription regulation</keyword>
<dbReference type="PROSITE" id="PS50937">
    <property type="entry name" value="HTH_MERR_2"/>
    <property type="match status" value="1"/>
</dbReference>
<keyword evidence="3" id="KW-0476">Mercury</keyword>
<evidence type="ECO:0000256" key="2">
    <source>
        <dbReference type="ARBA" id="ARBA00022466"/>
    </source>
</evidence>
<evidence type="ECO:0000256" key="5">
    <source>
        <dbReference type="ARBA" id="ARBA00023125"/>
    </source>
</evidence>
<name>A0A1B4XEP6_9GAMM</name>